<evidence type="ECO:0000313" key="1">
    <source>
        <dbReference type="EMBL" id="WNL49675.1"/>
    </source>
</evidence>
<sequence>MSSRCANKLQSKGLIGASEEQTRKYFQAEENVFEYARVLACLSGKISEETFSELTKLLARKRERYCSVFVAEKLGSVNLKDKTAVRRAFVEWRKQKRDERDFVKLKQCLVDIGVFKTPYKLEQFLRQTGSDTCSRYLEETGILEADISPSKDYVLPRLFLWYTRFSNDEQAVSRVMTCLVVLGIFDDKKEVREKLASFSEVYHTVRSCSSFLETLGLWPAPGRIYLEENEALIARSKVLEFLRASSDEILSRQVRECAMLTGILGEEEDISISGTEVVVLSPKVTEAVREPLSDKKRQCRDFFSDIGIFPREAEFIHPSQIHLYGPSLQYAYKEANILQKLRILECSEVLGIFSREKISKKEKQLEKCLSLLRQKGYSSVSSKDMVSPSELRELEMRIRKGVWDQETAKCVERVLGSGEKPEIREGTLVVQREKEKFEKILEELDSNIARSDVMAYCLMVLKVLDIAPNSLLVPEVLEFADDLSSRVDIWFEETQSPVLKHEVLVAAGSLGVLNKPKYERLADQLVQDSLDFLEKKGIDKGNFDQVFSNSGTKSFGILRIASMAGILSSSEIQRYLVALRPHRQVCISGLKEASFLPFVPDSDIELFMPLAAHKFMVWAEKEFDASALDGTEFLNMASCITLVNSEEQGSLVFEVPSWSTIKKIQKETVDNIPSGLLTLEKEGIISKDIDTTDISKVAESINQRFETEFEKKSPEKKLMILSAVASTGIAESAGLQELRKETVQEQEQETPFMVTASPPKKLPSGVTCTKGTNGRYYWFLNGKRTKARKEWDRELCQKKAFMKTSKRPKRLPKDVMCIEGKDGKYYWLKKGRLTFFGTDRPCP</sequence>
<organism evidence="1">
    <name type="scientific">Marseillevirus sp</name>
    <dbReference type="NCBI Taxonomy" id="2809551"/>
    <lineage>
        <taxon>Viruses</taxon>
        <taxon>Varidnaviria</taxon>
        <taxon>Bamfordvirae</taxon>
        <taxon>Nucleocytoviricota</taxon>
        <taxon>Megaviricetes</taxon>
        <taxon>Pimascovirales</taxon>
        <taxon>Pimascovirales incertae sedis</taxon>
        <taxon>Marseilleviridae</taxon>
        <taxon>Marseillevirus</taxon>
    </lineage>
</organism>
<gene>
    <name evidence="1" type="ORF">MarFTMF_159</name>
</gene>
<dbReference type="EMBL" id="OR343188">
    <property type="protein sequence ID" value="WNL49675.1"/>
    <property type="molecule type" value="Genomic_DNA"/>
</dbReference>
<reference evidence="1" key="1">
    <citation type="submission" date="2023-07" db="EMBL/GenBank/DDBJ databases">
        <authorList>
            <person name="Xia Y."/>
        </authorList>
    </citation>
    <scope>NUCLEOTIDE SEQUENCE</scope>
    <source>
        <strain evidence="1">F</strain>
    </source>
</reference>
<protein>
    <submittedName>
        <fullName evidence="1">Uncharacterized protein</fullName>
    </submittedName>
</protein>
<proteinExistence type="predicted"/>
<name>A0AA96ELL4_9VIRU</name>
<accession>A0AA96ELL4</accession>